<feature type="compositionally biased region" description="Pro residues" evidence="6">
    <location>
        <begin position="92"/>
        <end position="101"/>
    </location>
</feature>
<evidence type="ECO:0000256" key="2">
    <source>
        <dbReference type="ARBA" id="ARBA00022553"/>
    </source>
</evidence>
<keyword evidence="10" id="KW-1185">Reference proteome</keyword>
<feature type="compositionally biased region" description="Low complexity" evidence="6">
    <location>
        <begin position="461"/>
        <end position="482"/>
    </location>
</feature>
<dbReference type="InterPro" id="IPR052068">
    <property type="entry name" value="GW182_domain"/>
</dbReference>
<feature type="compositionally biased region" description="Polar residues" evidence="6">
    <location>
        <begin position="1077"/>
        <end position="1100"/>
    </location>
</feature>
<sequence length="1841" mass="197688">MRELEVAATKDVEGKHSRNLVQGEEERLMEERRKRKDKKKKEAAQKKVVEQKNKAAEQTKTIVSQPPPAHCNNGTSTATSTVNNAKRATTSWPPPPQPLPRYPPREVPPRFRHQEQKQLLKRGQQLPTIAANLGPAAKLLNGQSGSGTVKSQEPVANGEVQPSDNKQSDLNHNGLGSHYDNLHWGPVSSNSDSSTNWDNVIVDGSDKEAWPSITGSDSELASECMDTDSASTSGSEKNLHIMASGSTMSEIDGSRNGIGYGPPSKFMVGSNSNNVGNGSINSPWGASHGAILSTSQGSVDGPESISERRHNRINAWGTVGSSAKGGLNPSTLNSNGNHGAWPNPESNGHTPNGPVGGTNSGTKMQPSTIGQVPNNQSINSKVGSSTHGSWGSLQESCHSEVNGTRKVSFSGQPQNLHTETTGPNNTTNFTTSSLPNSAGSMQMNEQPKTPGHGSWRANGTNHSSFPTPSSSNGTSNSHLSNGETKNGASYGTTWSVSSANYSGDKCSVPNGQANCDTVNATLMQPGINGPCVSNQKTNGEKSGSWEQSTSHPHIMQWGTGNGDSSGGDRRGWGAPAQNSGTNVSNGEWSKLPNNQHSNDGANGTKTKKLTNGWKSTDEDEDASSQNQQNNMWAKGTERGGSRGSTESSTESQHEKESEDGSSQERRKVDQQALLHSIVNRADLDPRVLCNSGWGQTPIKQNTAWDTEAASTRPENKTDIGTEAWGGSATAPNSGGWVGRPSTISNDTSSTSGWGDPKSATGWRDTKGSASQGGWEENTSTSAATGMSKGNQSWGNGKEDKPTWNDAQKVKQGWTDGHKPHSSWGSPAVDSWEGNPQSNHWGDSQKASSSGSGSDKSASGWSDPSRSTSNWGNSNNPNQSSTSGWGDSAKGNQSQSWGGEATKSAQSQRWGGDQAKVSQSQGWSRDSAKAGQSQEWGGEPTKVGPTQGWGNDPAKVDQSQGWGSEVVKASMSHGWGDEAAKVGQSQGWGSESTKPSQPTAWEESSKPSNPSEWSKTQEKTGSWGAPPATNKPSGWLGGPIPSSSKEEEPTGWEEPSPETIRRKMEIDDGTAAWGDPNKYNSKNVNLWNKNTPNSSNTSEQMVQGVPQPLPTSAMPTKESSRTSGWGEPWSETPTQATPVDNGTSAWGKPMETSGGWGQHNTDAPTGWGNAPIGHLAPSKPVPKSMQDGWCGEEMPPTGSRHTRWEEDEDVEIGMWNSHSTQDSNSSHHAWPPYMKKMPSKGTMKNVNKQDESWMNPFVKQFNNMGFSRDSPEEAMQSNKMDLSGGMMQDKRMDVDKPPLAIGECSRVVGKGPGMRPHIAKDFPMDRSPYFDKEGLVAEESQNVLFMSTQNAKLPPSNNALPNQPLGSMTGLGLPNLNAVRQVSASSLKYAPNNGGLNPLFGPQQVAMLNHLSQLNQLSQISQLQRLLAQQQKVQNQRGMAPGARQQQDQQSRYLNMQQQMMQQARQMDPNLLMKQPLPQQVHQSPGMKSYLDSMLPHSSQEQQKGSSPISSFSNFPIGLNSNLSVNVDMGSGKEPQSRLRKWTMGDNSMSNLSLDQNSSKHGAISNNFRLEDPPYSHYDFLNSSNSPASPPGSVGDGWSSAKSPNGSSNVNWPPEFRPGEPWKGYPNIDPETDPFVTPGSVINNLSINTVRDVDHLRDRNNGSSSSMNTTLPSNSAWSSIRASSYSVSHSSTAQSTAARNSDPKSTWPPGSASNTSLAHELWKVPLQPKNPSAPSRPPPGLTGQKPPLSTWDNNSLRLSGGWSNSDARYTPGSSWGESSSGRITNWLVLKNLTPQIDGSTLRTLCMQHGPLITFHLNLPHGNALVRYSSKEEVVKAQKSLHM</sequence>
<feature type="compositionally biased region" description="Polar residues" evidence="6">
    <location>
        <begin position="982"/>
        <end position="998"/>
    </location>
</feature>
<dbReference type="GO" id="GO:0000932">
    <property type="term" value="C:P-body"/>
    <property type="evidence" value="ECO:0007669"/>
    <property type="project" value="TreeGrafter"/>
</dbReference>
<feature type="compositionally biased region" description="Low complexity" evidence="6">
    <location>
        <begin position="1581"/>
        <end position="1592"/>
    </location>
</feature>
<dbReference type="InterPro" id="IPR009060">
    <property type="entry name" value="UBA-like_sf"/>
</dbReference>
<evidence type="ECO:0000313" key="10">
    <source>
        <dbReference type="Proteomes" id="UP001066276"/>
    </source>
</evidence>
<feature type="compositionally biased region" description="Polar residues" evidence="6">
    <location>
        <begin position="1660"/>
        <end position="1671"/>
    </location>
</feature>
<feature type="region of interest" description="Disordered" evidence="6">
    <location>
        <begin position="704"/>
        <end position="1161"/>
    </location>
</feature>
<feature type="compositionally biased region" description="Polar residues" evidence="6">
    <location>
        <begin position="1749"/>
        <end position="1762"/>
    </location>
</feature>
<keyword evidence="3" id="KW-0810">Translation regulation</keyword>
<accession>A0AAV7LY96</accession>
<dbReference type="Proteomes" id="UP001066276">
    <property type="component" value="Chromosome 10"/>
</dbReference>
<evidence type="ECO:0000256" key="5">
    <source>
        <dbReference type="ARBA" id="ARBA00023158"/>
    </source>
</evidence>
<feature type="region of interest" description="Disordered" evidence="6">
    <location>
        <begin position="1477"/>
        <end position="1512"/>
    </location>
</feature>
<dbReference type="InterPro" id="IPR032226">
    <property type="entry name" value="TNRC6_PABC-bd"/>
</dbReference>
<dbReference type="GO" id="GO:0060213">
    <property type="term" value="P:positive regulation of nuclear-transcribed mRNA poly(A) tail shortening"/>
    <property type="evidence" value="ECO:0007669"/>
    <property type="project" value="TreeGrafter"/>
</dbReference>
<feature type="domain" description="TNRC6 PABC binding" evidence="8">
    <location>
        <begin position="1509"/>
        <end position="1781"/>
    </location>
</feature>
<dbReference type="PANTHER" id="PTHR13020:SF28">
    <property type="entry name" value="TRINUCLEOTIDE REPEAT-CONTAINING GENE 6A PROTEIN"/>
    <property type="match status" value="1"/>
</dbReference>
<dbReference type="GO" id="GO:0005829">
    <property type="term" value="C:cytosol"/>
    <property type="evidence" value="ECO:0007669"/>
    <property type="project" value="UniProtKB-ARBA"/>
</dbReference>
<feature type="compositionally biased region" description="Polar residues" evidence="6">
    <location>
        <begin position="141"/>
        <end position="151"/>
    </location>
</feature>
<feature type="region of interest" description="Disordered" evidence="6">
    <location>
        <begin position="1685"/>
        <end position="1762"/>
    </location>
</feature>
<dbReference type="EMBL" id="JANPWB010000014">
    <property type="protein sequence ID" value="KAJ1095948.1"/>
    <property type="molecule type" value="Genomic_DNA"/>
</dbReference>
<feature type="compositionally biased region" description="Low complexity" evidence="6">
    <location>
        <begin position="1685"/>
        <end position="1697"/>
    </location>
</feature>
<evidence type="ECO:0000259" key="8">
    <source>
        <dbReference type="Pfam" id="PF16608"/>
    </source>
</evidence>
<dbReference type="InterPro" id="IPR019486">
    <property type="entry name" value="Argonaute_hook_dom"/>
</dbReference>
<feature type="compositionally biased region" description="Polar residues" evidence="6">
    <location>
        <begin position="1599"/>
        <end position="1610"/>
    </location>
</feature>
<feature type="region of interest" description="Disordered" evidence="6">
    <location>
        <begin position="317"/>
        <end position="484"/>
    </location>
</feature>
<comment type="similarity">
    <text evidence="1">Belongs to the GW182 family.</text>
</comment>
<organism evidence="9 10">
    <name type="scientific">Pleurodeles waltl</name>
    <name type="common">Iberian ribbed newt</name>
    <dbReference type="NCBI Taxonomy" id="8319"/>
    <lineage>
        <taxon>Eukaryota</taxon>
        <taxon>Metazoa</taxon>
        <taxon>Chordata</taxon>
        <taxon>Craniata</taxon>
        <taxon>Vertebrata</taxon>
        <taxon>Euteleostomi</taxon>
        <taxon>Amphibia</taxon>
        <taxon>Batrachia</taxon>
        <taxon>Caudata</taxon>
        <taxon>Salamandroidea</taxon>
        <taxon>Salamandridae</taxon>
        <taxon>Pleurodelinae</taxon>
        <taxon>Pleurodeles</taxon>
    </lineage>
</organism>
<reference evidence="9" key="1">
    <citation type="journal article" date="2022" name="bioRxiv">
        <title>Sequencing and chromosome-scale assembly of the giantPleurodeles waltlgenome.</title>
        <authorList>
            <person name="Brown T."/>
            <person name="Elewa A."/>
            <person name="Iarovenko S."/>
            <person name="Subramanian E."/>
            <person name="Araus A.J."/>
            <person name="Petzold A."/>
            <person name="Susuki M."/>
            <person name="Suzuki K.-i.T."/>
            <person name="Hayashi T."/>
            <person name="Toyoda A."/>
            <person name="Oliveira C."/>
            <person name="Osipova E."/>
            <person name="Leigh N.D."/>
            <person name="Simon A."/>
            <person name="Yun M.H."/>
        </authorList>
    </citation>
    <scope>NUCLEOTIDE SEQUENCE</scope>
    <source>
        <strain evidence="9">20211129_DDA</strain>
        <tissue evidence="9">Liver</tissue>
    </source>
</reference>
<feature type="region of interest" description="Disordered" evidence="6">
    <location>
        <begin position="1545"/>
        <end position="1565"/>
    </location>
</feature>
<feature type="compositionally biased region" description="Polar residues" evidence="6">
    <location>
        <begin position="863"/>
        <end position="908"/>
    </location>
</feature>
<feature type="region of interest" description="Disordered" evidence="6">
    <location>
        <begin position="526"/>
        <end position="668"/>
    </location>
</feature>
<feature type="compositionally biased region" description="Polar residues" evidence="6">
    <location>
        <begin position="328"/>
        <end position="337"/>
    </location>
</feature>
<feature type="region of interest" description="Disordered" evidence="6">
    <location>
        <begin position="1432"/>
        <end position="1451"/>
    </location>
</feature>
<feature type="compositionally biased region" description="Polar residues" evidence="6">
    <location>
        <begin position="72"/>
        <end position="91"/>
    </location>
</feature>
<feature type="compositionally biased region" description="Basic and acidic residues" evidence="6">
    <location>
        <begin position="1"/>
        <end position="16"/>
    </location>
</feature>
<feature type="compositionally biased region" description="Polar residues" evidence="6">
    <location>
        <begin position="576"/>
        <end position="604"/>
    </location>
</feature>
<dbReference type="Pfam" id="PF10427">
    <property type="entry name" value="Ago_hook"/>
    <property type="match status" value="1"/>
</dbReference>
<feature type="compositionally biased region" description="Polar residues" evidence="6">
    <location>
        <begin position="767"/>
        <end position="794"/>
    </location>
</feature>
<evidence type="ECO:0000256" key="6">
    <source>
        <dbReference type="SAM" id="MobiDB-lite"/>
    </source>
</evidence>
<evidence type="ECO:0000256" key="3">
    <source>
        <dbReference type="ARBA" id="ARBA00022845"/>
    </source>
</evidence>
<dbReference type="Gene3D" id="3.30.70.330">
    <property type="match status" value="1"/>
</dbReference>
<feature type="compositionally biased region" description="Polar residues" evidence="6">
    <location>
        <begin position="531"/>
        <end position="551"/>
    </location>
</feature>
<dbReference type="PANTHER" id="PTHR13020">
    <property type="entry name" value="TRINUCLEOTIDE REPEAT-CONTAINING GENE 6"/>
    <property type="match status" value="1"/>
</dbReference>
<feature type="compositionally biased region" description="Polar residues" evidence="6">
    <location>
        <begin position="432"/>
        <end position="447"/>
    </location>
</feature>
<feature type="compositionally biased region" description="Polar residues" evidence="6">
    <location>
        <begin position="915"/>
        <end position="934"/>
    </location>
</feature>
<dbReference type="InterPro" id="IPR035979">
    <property type="entry name" value="RBD_domain_sf"/>
</dbReference>
<keyword evidence="5" id="KW-0943">RNA-mediated gene silencing</keyword>
<dbReference type="Pfam" id="PF16608">
    <property type="entry name" value="TNRC6-PABC_bdg"/>
    <property type="match status" value="1"/>
</dbReference>
<feature type="region of interest" description="Disordered" evidence="6">
    <location>
        <begin position="140"/>
        <end position="178"/>
    </location>
</feature>
<feature type="compositionally biased region" description="Basic and acidic residues" evidence="6">
    <location>
        <begin position="651"/>
        <end position="668"/>
    </location>
</feature>
<feature type="compositionally biased region" description="Polar residues" evidence="6">
    <location>
        <begin position="741"/>
        <end position="752"/>
    </location>
</feature>
<feature type="compositionally biased region" description="Basic and acidic residues" evidence="6">
    <location>
        <begin position="40"/>
        <end position="57"/>
    </location>
</feature>
<dbReference type="InterPro" id="IPR012677">
    <property type="entry name" value="Nucleotide-bd_a/b_plait_sf"/>
</dbReference>
<dbReference type="GO" id="GO:0035278">
    <property type="term" value="P:miRNA-mediated gene silencing by inhibition of translation"/>
    <property type="evidence" value="ECO:0007669"/>
    <property type="project" value="InterPro"/>
</dbReference>
<evidence type="ECO:0000259" key="7">
    <source>
        <dbReference type="Pfam" id="PF10427"/>
    </source>
</evidence>
<proteinExistence type="inferred from homology"/>
<feature type="domain" description="Argonaute hook" evidence="7">
    <location>
        <begin position="1109"/>
        <end position="1253"/>
    </location>
</feature>
<dbReference type="GO" id="GO:0003723">
    <property type="term" value="F:RNA binding"/>
    <property type="evidence" value="ECO:0007669"/>
    <property type="project" value="UniProtKB-KW"/>
</dbReference>
<name>A0AAV7LY96_PLEWA</name>
<evidence type="ECO:0000256" key="4">
    <source>
        <dbReference type="ARBA" id="ARBA00022884"/>
    </source>
</evidence>
<feature type="region of interest" description="Disordered" evidence="6">
    <location>
        <begin position="1655"/>
        <end position="1674"/>
    </location>
</feature>
<keyword evidence="4" id="KW-0694">RNA-binding</keyword>
<gene>
    <name evidence="9" type="ORF">NDU88_001098</name>
</gene>
<feature type="compositionally biased region" description="Polar residues" evidence="6">
    <location>
        <begin position="360"/>
        <end position="417"/>
    </location>
</feature>
<feature type="region of interest" description="Disordered" evidence="6">
    <location>
        <begin position="208"/>
        <end position="236"/>
    </location>
</feature>
<feature type="region of interest" description="Disordered" evidence="6">
    <location>
        <begin position="1"/>
        <end position="101"/>
    </location>
</feature>
<evidence type="ECO:0008006" key="11">
    <source>
        <dbReference type="Google" id="ProtNLM"/>
    </source>
</evidence>
<dbReference type="InterPro" id="IPR033503">
    <property type="entry name" value="GW182_RRM"/>
</dbReference>
<dbReference type="SUPFAM" id="SSF46934">
    <property type="entry name" value="UBA-like"/>
    <property type="match status" value="1"/>
</dbReference>
<evidence type="ECO:0000256" key="1">
    <source>
        <dbReference type="ARBA" id="ARBA00007302"/>
    </source>
</evidence>
<feature type="region of interest" description="Disordered" evidence="6">
    <location>
        <begin position="1580"/>
        <end position="1639"/>
    </location>
</feature>
<feature type="compositionally biased region" description="Polar residues" evidence="6">
    <location>
        <begin position="1130"/>
        <end position="1143"/>
    </location>
</feature>
<feature type="compositionally biased region" description="Low complexity" evidence="6">
    <location>
        <begin position="840"/>
        <end position="861"/>
    </location>
</feature>
<feature type="compositionally biased region" description="Low complexity" evidence="6">
    <location>
        <begin position="418"/>
        <end position="431"/>
    </location>
</feature>
<comment type="caution">
    <text evidence="9">The sequence shown here is derived from an EMBL/GenBank/DDBJ whole genome shotgun (WGS) entry which is preliminary data.</text>
</comment>
<dbReference type="GO" id="GO:0005654">
    <property type="term" value="C:nucleoplasm"/>
    <property type="evidence" value="ECO:0007669"/>
    <property type="project" value="TreeGrafter"/>
</dbReference>
<keyword evidence="2" id="KW-0597">Phosphoprotein</keyword>
<protein>
    <recommendedName>
        <fullName evidence="11">Trinucleotide repeat-containing gene 6A protein</fullName>
    </recommendedName>
</protein>
<dbReference type="CDD" id="cd12435">
    <property type="entry name" value="RRM_GW182_like"/>
    <property type="match status" value="1"/>
</dbReference>
<evidence type="ECO:0000313" key="9">
    <source>
        <dbReference type="EMBL" id="KAJ1095948.1"/>
    </source>
</evidence>
<dbReference type="SUPFAM" id="SSF54928">
    <property type="entry name" value="RNA-binding domain, RBD"/>
    <property type="match status" value="1"/>
</dbReference>
<feature type="compositionally biased region" description="Polar residues" evidence="6">
    <location>
        <begin position="160"/>
        <end position="171"/>
    </location>
</feature>